<keyword evidence="8" id="KW-0285">Flavoprotein</keyword>
<dbReference type="PANTHER" id="PTHR10204:SF34">
    <property type="entry name" value="NAD(P)H DEHYDROGENASE [QUINONE] 1 ISOFORM 1"/>
    <property type="match status" value="1"/>
</dbReference>
<evidence type="ECO:0000256" key="7">
    <source>
        <dbReference type="ARBA" id="ARBA00022553"/>
    </source>
</evidence>
<dbReference type="PANTHER" id="PTHR10204">
    <property type="entry name" value="NAD P H OXIDOREDUCTASE-RELATED"/>
    <property type="match status" value="1"/>
</dbReference>
<dbReference type="InterPro" id="IPR051545">
    <property type="entry name" value="NAD(P)H_dehydrogenase_qn"/>
</dbReference>
<comment type="similarity">
    <text evidence="3">Belongs to the NAD(P)H dehydrogenase (quinone) family.</text>
</comment>
<evidence type="ECO:0000256" key="9">
    <source>
        <dbReference type="ARBA" id="ARBA00022827"/>
    </source>
</evidence>
<comment type="catalytic activity">
    <reaction evidence="25">
        <text>a quinone + NADPH + H(+) = a quinol + NADP(+)</text>
        <dbReference type="Rhea" id="RHEA:46164"/>
        <dbReference type="ChEBI" id="CHEBI:15378"/>
        <dbReference type="ChEBI" id="CHEBI:24646"/>
        <dbReference type="ChEBI" id="CHEBI:57783"/>
        <dbReference type="ChEBI" id="CHEBI:58349"/>
        <dbReference type="ChEBI" id="CHEBI:132124"/>
        <dbReference type="EC" id="1.6.5.2"/>
    </reaction>
    <physiologicalReaction direction="left-to-right" evidence="25">
        <dbReference type="Rhea" id="RHEA:46165"/>
    </physiologicalReaction>
</comment>
<evidence type="ECO:0000256" key="5">
    <source>
        <dbReference type="ARBA" id="ARBA00022490"/>
    </source>
</evidence>
<evidence type="ECO:0000256" key="15">
    <source>
        <dbReference type="ARBA" id="ARBA00041787"/>
    </source>
</evidence>
<comment type="catalytic activity">
    <reaction evidence="22">
        <text>a quinone + NADH + H(+) = a quinol + NAD(+)</text>
        <dbReference type="Rhea" id="RHEA:46160"/>
        <dbReference type="ChEBI" id="CHEBI:15378"/>
        <dbReference type="ChEBI" id="CHEBI:24646"/>
        <dbReference type="ChEBI" id="CHEBI:57540"/>
        <dbReference type="ChEBI" id="CHEBI:57945"/>
        <dbReference type="ChEBI" id="CHEBI:132124"/>
        <dbReference type="EC" id="1.6.5.2"/>
    </reaction>
    <physiologicalReaction direction="left-to-right" evidence="22">
        <dbReference type="Rhea" id="RHEA:46161"/>
    </physiologicalReaction>
</comment>
<evidence type="ECO:0000256" key="23">
    <source>
        <dbReference type="ARBA" id="ARBA00048412"/>
    </source>
</evidence>
<keyword evidence="12" id="KW-0560">Oxidoreductase</keyword>
<evidence type="ECO:0000256" key="17">
    <source>
        <dbReference type="ARBA" id="ARBA00042288"/>
    </source>
</evidence>
<keyword evidence="6" id="KW-1017">Isopeptide bond</keyword>
<dbReference type="Proteomes" id="UP000812440">
    <property type="component" value="Chromosome 4"/>
</dbReference>
<name>A0A8T2J2G0_9PIPI</name>
<dbReference type="InterPro" id="IPR029039">
    <property type="entry name" value="Flavoprotein-like_sf"/>
</dbReference>
<dbReference type="InterPro" id="IPR003680">
    <property type="entry name" value="Flavodoxin_fold"/>
</dbReference>
<comment type="caution">
    <text evidence="27">The sequence shown here is derived from an EMBL/GenBank/DDBJ whole genome shotgun (WGS) entry which is preliminary data.</text>
</comment>
<evidence type="ECO:0000256" key="1">
    <source>
        <dbReference type="ARBA" id="ARBA00001974"/>
    </source>
</evidence>
<dbReference type="GO" id="GO:0006979">
    <property type="term" value="P:response to oxidative stress"/>
    <property type="evidence" value="ECO:0007669"/>
    <property type="project" value="UniProtKB-ARBA"/>
</dbReference>
<dbReference type="FunFam" id="3.40.50.360:FF:000029">
    <property type="entry name" value="NAD(P)H dehydrogenase [quinone] 1"/>
    <property type="match status" value="1"/>
</dbReference>
<evidence type="ECO:0000256" key="20">
    <source>
        <dbReference type="ARBA" id="ARBA00042416"/>
    </source>
</evidence>
<dbReference type="SUPFAM" id="SSF52218">
    <property type="entry name" value="Flavoproteins"/>
    <property type="match status" value="1"/>
</dbReference>
<evidence type="ECO:0000256" key="22">
    <source>
        <dbReference type="ARBA" id="ARBA00048181"/>
    </source>
</evidence>
<evidence type="ECO:0000256" key="16">
    <source>
        <dbReference type="ARBA" id="ARBA00042248"/>
    </source>
</evidence>
<keyword evidence="28" id="KW-1185">Reference proteome</keyword>
<comment type="subcellular location">
    <subcellularLocation>
        <location evidence="2">Cytoplasm</location>
        <location evidence="2">Cytosol</location>
    </subcellularLocation>
</comment>
<keyword evidence="10" id="KW-0832">Ubl conjugation</keyword>
<evidence type="ECO:0000256" key="14">
    <source>
        <dbReference type="ARBA" id="ARBA00040776"/>
    </source>
</evidence>
<evidence type="ECO:0000256" key="24">
    <source>
        <dbReference type="ARBA" id="ARBA00049236"/>
    </source>
</evidence>
<dbReference type="EC" id="1.6.5.2" evidence="4"/>
<evidence type="ECO:0000256" key="6">
    <source>
        <dbReference type="ARBA" id="ARBA00022499"/>
    </source>
</evidence>
<sequence length="274" mass="31164">MAGKTALLVLAHQEKTSFNYAMNDVALQTLKQRGWNVLESDLYAQKFKSTLSRDDIKGKLKDPNHFKYAVETTLAWKEGRLSRDIVEEQKKIEAADLVIFQFPMYWFGLPSLLKGWVERVFTSGFAYSLQEMYSNGPFTNKKAMLSFTTGASESAFSPKGMHGDINAVLWPIQNGILNFCGFQVLPPQISYAVSHIPQEARTEMLENWKKRLENIWEEKPIQYIPVQDFDLPDCTLKKEIIEANSESRYGITVGQHLGKALPVDSQVKSTDTKL</sequence>
<evidence type="ECO:0000256" key="4">
    <source>
        <dbReference type="ARBA" id="ARBA00012648"/>
    </source>
</evidence>
<evidence type="ECO:0000313" key="28">
    <source>
        <dbReference type="Proteomes" id="UP000812440"/>
    </source>
</evidence>
<proteinExistence type="inferred from homology"/>
<comment type="subunit">
    <text evidence="21">Homodimer. Interacts with PDLIM4 isoform 2; this interaction stabilizes PDLIM4 isoform 2 in response to oxidative stress and protects it from ubiquitin-independent degradation by the core 20S proteasome. Interacts with TP73 (via SAM domain); this interaction is NADH-dependent, stabilizes TP73 in response to oxidative stress and protects it from ubiquitin-independent degradation by the 20S proteasome. Interacts with TP53; this interaction is NADH-dependent, stabilizes TP53 in response to oxidative stress and protects it from ubiquitin-independent degradation by the 20S proteasome.</text>
</comment>
<dbReference type="EMBL" id="JAACNH010000007">
    <property type="protein sequence ID" value="KAG8437510.1"/>
    <property type="molecule type" value="Genomic_DNA"/>
</dbReference>
<evidence type="ECO:0000313" key="27">
    <source>
        <dbReference type="EMBL" id="KAG8437510.1"/>
    </source>
</evidence>
<dbReference type="Gene3D" id="3.40.50.360">
    <property type="match status" value="1"/>
</dbReference>
<feature type="domain" description="Flavodoxin-like fold" evidence="26">
    <location>
        <begin position="5"/>
        <end position="212"/>
    </location>
</feature>
<dbReference type="GO" id="GO:0005829">
    <property type="term" value="C:cytosol"/>
    <property type="evidence" value="ECO:0007669"/>
    <property type="project" value="UniProtKB-SubCell"/>
</dbReference>
<organism evidence="27 28">
    <name type="scientific">Hymenochirus boettgeri</name>
    <name type="common">Congo dwarf clawed frog</name>
    <dbReference type="NCBI Taxonomy" id="247094"/>
    <lineage>
        <taxon>Eukaryota</taxon>
        <taxon>Metazoa</taxon>
        <taxon>Chordata</taxon>
        <taxon>Craniata</taxon>
        <taxon>Vertebrata</taxon>
        <taxon>Euteleostomi</taxon>
        <taxon>Amphibia</taxon>
        <taxon>Batrachia</taxon>
        <taxon>Anura</taxon>
        <taxon>Pipoidea</taxon>
        <taxon>Pipidae</taxon>
        <taxon>Pipinae</taxon>
        <taxon>Hymenochirus</taxon>
    </lineage>
</organism>
<evidence type="ECO:0000256" key="10">
    <source>
        <dbReference type="ARBA" id="ARBA00022843"/>
    </source>
</evidence>
<dbReference type="OrthoDB" id="26889at2759"/>
<keyword evidence="11" id="KW-0521">NADP</keyword>
<dbReference type="GO" id="GO:0050136">
    <property type="term" value="F:NADH dehydrogenase (quinone) (non-electrogenic) activity"/>
    <property type="evidence" value="ECO:0007669"/>
    <property type="project" value="UniProtKB-ARBA"/>
</dbReference>
<comment type="catalytic activity">
    <reaction evidence="23">
        <text>menadione + NADH + H(+) = menadiol + NAD(+)</text>
        <dbReference type="Rhea" id="RHEA:69695"/>
        <dbReference type="ChEBI" id="CHEBI:6746"/>
        <dbReference type="ChEBI" id="CHEBI:15378"/>
        <dbReference type="ChEBI" id="CHEBI:28869"/>
        <dbReference type="ChEBI" id="CHEBI:57540"/>
        <dbReference type="ChEBI" id="CHEBI:57945"/>
    </reaction>
    <physiologicalReaction direction="left-to-right" evidence="23">
        <dbReference type="Rhea" id="RHEA:69696"/>
    </physiologicalReaction>
</comment>
<evidence type="ECO:0000256" key="3">
    <source>
        <dbReference type="ARBA" id="ARBA00006252"/>
    </source>
</evidence>
<dbReference type="GO" id="GO:0042373">
    <property type="term" value="P:vitamin K metabolic process"/>
    <property type="evidence" value="ECO:0007669"/>
    <property type="project" value="UniProtKB-ARBA"/>
</dbReference>
<keyword evidence="7" id="KW-0597">Phosphoprotein</keyword>
<evidence type="ECO:0000256" key="8">
    <source>
        <dbReference type="ARBA" id="ARBA00022630"/>
    </source>
</evidence>
<evidence type="ECO:0000256" key="21">
    <source>
        <dbReference type="ARBA" id="ARBA00046551"/>
    </source>
</evidence>
<evidence type="ECO:0000256" key="11">
    <source>
        <dbReference type="ARBA" id="ARBA00022857"/>
    </source>
</evidence>
<dbReference type="Pfam" id="PF02525">
    <property type="entry name" value="Flavodoxin_2"/>
    <property type="match status" value="1"/>
</dbReference>
<evidence type="ECO:0000256" key="19">
    <source>
        <dbReference type="ARBA" id="ARBA00042364"/>
    </source>
</evidence>
<comment type="cofactor">
    <cofactor evidence="1">
        <name>FAD</name>
        <dbReference type="ChEBI" id="CHEBI:57692"/>
    </cofactor>
</comment>
<dbReference type="AlphaFoldDB" id="A0A8T2J2G0"/>
<evidence type="ECO:0000256" key="13">
    <source>
        <dbReference type="ARBA" id="ARBA00023027"/>
    </source>
</evidence>
<accession>A0A8T2J2G0</accession>
<keyword evidence="9" id="KW-0274">FAD</keyword>
<protein>
    <recommendedName>
        <fullName evidence="14">NAD(P)H dehydrogenase [quinone] 1</fullName>
        <ecNumber evidence="4">1.6.5.2</ecNumber>
    </recommendedName>
    <alternativeName>
        <fullName evidence="18">Azoreductase</fullName>
    </alternativeName>
    <alternativeName>
        <fullName evidence="20">DT-diaphorase</fullName>
    </alternativeName>
    <alternativeName>
        <fullName evidence="16">Menadione reductase</fullName>
    </alternativeName>
    <alternativeName>
        <fullName evidence="17">NAD(P)H:quinone oxidoreductase 1</fullName>
    </alternativeName>
    <alternativeName>
        <fullName evidence="15">Phylloquinone reductase</fullName>
    </alternativeName>
    <alternativeName>
        <fullName evidence="19">Quinone reductase 1</fullName>
    </alternativeName>
</protein>
<evidence type="ECO:0000256" key="25">
    <source>
        <dbReference type="ARBA" id="ARBA00049392"/>
    </source>
</evidence>
<reference evidence="27" key="1">
    <citation type="thesis" date="2020" institute="ProQuest LLC" country="789 East Eisenhower Parkway, Ann Arbor, MI, USA">
        <title>Comparative Genomics and Chromosome Evolution.</title>
        <authorList>
            <person name="Mudd A.B."/>
        </authorList>
    </citation>
    <scope>NUCLEOTIDE SEQUENCE</scope>
    <source>
        <strain evidence="27">Female2</strain>
        <tissue evidence="27">Blood</tissue>
    </source>
</reference>
<evidence type="ECO:0000256" key="12">
    <source>
        <dbReference type="ARBA" id="ARBA00023002"/>
    </source>
</evidence>
<evidence type="ECO:0000259" key="26">
    <source>
        <dbReference type="Pfam" id="PF02525"/>
    </source>
</evidence>
<keyword evidence="5" id="KW-0963">Cytoplasm</keyword>
<evidence type="ECO:0000256" key="2">
    <source>
        <dbReference type="ARBA" id="ARBA00004514"/>
    </source>
</evidence>
<comment type="catalytic activity">
    <reaction evidence="24">
        <text>ubiquinone-10 + NADH + H(+) = ubiquinol-10 + NAD(+)</text>
        <dbReference type="Rhea" id="RHEA:61984"/>
        <dbReference type="ChEBI" id="CHEBI:15378"/>
        <dbReference type="ChEBI" id="CHEBI:46245"/>
        <dbReference type="ChEBI" id="CHEBI:57540"/>
        <dbReference type="ChEBI" id="CHEBI:57945"/>
        <dbReference type="ChEBI" id="CHEBI:64183"/>
    </reaction>
    <physiologicalReaction direction="left-to-right" evidence="24">
        <dbReference type="Rhea" id="RHEA:61985"/>
    </physiologicalReaction>
</comment>
<keyword evidence="13" id="KW-0520">NAD</keyword>
<gene>
    <name evidence="27" type="ORF">GDO86_008278</name>
</gene>
<evidence type="ECO:0000256" key="18">
    <source>
        <dbReference type="ARBA" id="ARBA00042298"/>
    </source>
</evidence>